<evidence type="ECO:0000313" key="2">
    <source>
        <dbReference type="EMBL" id="MBX70112.1"/>
    </source>
</evidence>
<organism evidence="2">
    <name type="scientific">Rhizophora mucronata</name>
    <name type="common">Asiatic mangrove</name>
    <dbReference type="NCBI Taxonomy" id="61149"/>
    <lineage>
        <taxon>Eukaryota</taxon>
        <taxon>Viridiplantae</taxon>
        <taxon>Streptophyta</taxon>
        <taxon>Embryophyta</taxon>
        <taxon>Tracheophyta</taxon>
        <taxon>Spermatophyta</taxon>
        <taxon>Magnoliopsida</taxon>
        <taxon>eudicotyledons</taxon>
        <taxon>Gunneridae</taxon>
        <taxon>Pentapetalae</taxon>
        <taxon>rosids</taxon>
        <taxon>fabids</taxon>
        <taxon>Malpighiales</taxon>
        <taxon>Rhizophoraceae</taxon>
        <taxon>Rhizophora</taxon>
    </lineage>
</organism>
<sequence>MIKHAKSLYCDLKVITTVSSSKNRLPRNHRGSKFHTHKQKNQIITED</sequence>
<dbReference type="AlphaFoldDB" id="A0A2P2QSW6"/>
<feature type="compositionally biased region" description="Basic residues" evidence="1">
    <location>
        <begin position="24"/>
        <end position="40"/>
    </location>
</feature>
<accession>A0A2P2QSW6</accession>
<proteinExistence type="predicted"/>
<dbReference type="EMBL" id="GGEC01089628">
    <property type="protein sequence ID" value="MBX70112.1"/>
    <property type="molecule type" value="Transcribed_RNA"/>
</dbReference>
<protein>
    <submittedName>
        <fullName evidence="2">Uncharacterized protein</fullName>
    </submittedName>
</protein>
<reference evidence="2" key="1">
    <citation type="submission" date="2018-02" db="EMBL/GenBank/DDBJ databases">
        <title>Rhizophora mucronata_Transcriptome.</title>
        <authorList>
            <person name="Meera S.P."/>
            <person name="Sreeshan A."/>
            <person name="Augustine A."/>
        </authorList>
    </citation>
    <scope>NUCLEOTIDE SEQUENCE</scope>
    <source>
        <tissue evidence="2">Leaf</tissue>
    </source>
</reference>
<evidence type="ECO:0000256" key="1">
    <source>
        <dbReference type="SAM" id="MobiDB-lite"/>
    </source>
</evidence>
<name>A0A2P2QSW6_RHIMU</name>
<feature type="region of interest" description="Disordered" evidence="1">
    <location>
        <begin position="21"/>
        <end position="47"/>
    </location>
</feature>